<feature type="region of interest" description="Disordered" evidence="1">
    <location>
        <begin position="1"/>
        <end position="42"/>
    </location>
</feature>
<dbReference type="EMBL" id="JACHLX010000001">
    <property type="protein sequence ID" value="MBB5810351.1"/>
    <property type="molecule type" value="Genomic_DNA"/>
</dbReference>
<feature type="compositionally biased region" description="Gly residues" evidence="1">
    <location>
        <begin position="32"/>
        <end position="42"/>
    </location>
</feature>
<reference evidence="2 3" key="1">
    <citation type="submission" date="2020-08" db="EMBL/GenBank/DDBJ databases">
        <title>Sequencing the genomes of 1000 actinobacteria strains.</title>
        <authorList>
            <person name="Klenk H.-P."/>
        </authorList>
    </citation>
    <scope>NUCLEOTIDE SEQUENCE [LARGE SCALE GENOMIC DNA]</scope>
    <source>
        <strain evidence="2 3">DSM 40129</strain>
    </source>
</reference>
<evidence type="ECO:0000313" key="2">
    <source>
        <dbReference type="EMBL" id="MBB5810351.1"/>
    </source>
</evidence>
<evidence type="ECO:0000313" key="3">
    <source>
        <dbReference type="Proteomes" id="UP000579531"/>
    </source>
</evidence>
<name>A0AA89Q4S7_STRCU</name>
<accession>A0AA89Q4S7</accession>
<organism evidence="2 3">
    <name type="scientific">Streptomyces collinus</name>
    <dbReference type="NCBI Taxonomy" id="42684"/>
    <lineage>
        <taxon>Bacteria</taxon>
        <taxon>Bacillati</taxon>
        <taxon>Actinomycetota</taxon>
        <taxon>Actinomycetes</taxon>
        <taxon>Kitasatosporales</taxon>
        <taxon>Streptomycetaceae</taxon>
        <taxon>Streptomyces</taxon>
    </lineage>
</organism>
<gene>
    <name evidence="2" type="ORF">HNR72_001379</name>
</gene>
<dbReference type="RefSeq" id="WP_268254241.1">
    <property type="nucleotide sequence ID" value="NZ_CP133771.1"/>
</dbReference>
<dbReference type="GeneID" id="93837765"/>
<dbReference type="Proteomes" id="UP000579531">
    <property type="component" value="Unassembled WGS sequence"/>
</dbReference>
<keyword evidence="3" id="KW-1185">Reference proteome</keyword>
<evidence type="ECO:0000256" key="1">
    <source>
        <dbReference type="SAM" id="MobiDB-lite"/>
    </source>
</evidence>
<dbReference type="AlphaFoldDB" id="A0AA89Q4S7"/>
<comment type="caution">
    <text evidence="2">The sequence shown here is derived from an EMBL/GenBank/DDBJ whole genome shotgun (WGS) entry which is preliminary data.</text>
</comment>
<sequence>MPSPVGSQRSAQTATYRRRAARSPGGSVMSGIKGGVTGGVTG</sequence>
<proteinExistence type="predicted"/>
<protein>
    <submittedName>
        <fullName evidence="2">Uncharacterized protein</fullName>
    </submittedName>
</protein>